<accession>A0A0F5VAN7</accession>
<proteinExistence type="predicted"/>
<name>A0A0F5VAN7_9GAMM</name>
<sequence length="94" mass="11405">MSIDDVHFSREKYMDVFLGCRRWERGQPARTTPEKQRHFWLLFVPAKSNWRASNDAEKNTELKRDILTQPLKIALVVWIPVCRRRERLQPTRKR</sequence>
<protein>
    <submittedName>
        <fullName evidence="1">Uncharacterized protein</fullName>
    </submittedName>
</protein>
<evidence type="ECO:0000313" key="1">
    <source>
        <dbReference type="EMBL" id="KKC99147.1"/>
    </source>
</evidence>
<reference evidence="1 2" key="1">
    <citation type="submission" date="2014-12" db="EMBL/GenBank/DDBJ databases">
        <title>Mercury Reductase activity and rhizosphere competence traits in the genome of root associated Photobacterium halotolerans MELD1.</title>
        <authorList>
            <person name="Mathew D.C."/>
            <person name="Huang C.-C."/>
        </authorList>
    </citation>
    <scope>NUCLEOTIDE SEQUENCE [LARGE SCALE GENOMIC DNA]</scope>
    <source>
        <strain evidence="1 2">MELD1</strain>
    </source>
</reference>
<comment type="caution">
    <text evidence="1">The sequence shown here is derived from an EMBL/GenBank/DDBJ whole genome shotgun (WGS) entry which is preliminary data.</text>
</comment>
<dbReference type="AlphaFoldDB" id="A0A0F5VAN7"/>
<evidence type="ECO:0000313" key="2">
    <source>
        <dbReference type="Proteomes" id="UP000033633"/>
    </source>
</evidence>
<dbReference type="Proteomes" id="UP000033633">
    <property type="component" value="Unassembled WGS sequence"/>
</dbReference>
<organism evidence="1 2">
    <name type="scientific">Photobacterium halotolerans</name>
    <dbReference type="NCBI Taxonomy" id="265726"/>
    <lineage>
        <taxon>Bacteria</taxon>
        <taxon>Pseudomonadati</taxon>
        <taxon>Pseudomonadota</taxon>
        <taxon>Gammaproteobacteria</taxon>
        <taxon>Vibrionales</taxon>
        <taxon>Vibrionaceae</taxon>
        <taxon>Photobacterium</taxon>
    </lineage>
</organism>
<dbReference type="EMBL" id="JWYV01000013">
    <property type="protein sequence ID" value="KKC99147.1"/>
    <property type="molecule type" value="Genomic_DNA"/>
</dbReference>
<gene>
    <name evidence="1" type="ORF">KY46_15055</name>
</gene>
<keyword evidence="2" id="KW-1185">Reference proteome</keyword>